<dbReference type="GeneID" id="8496418"/>
<feature type="region of interest" description="Disordered" evidence="2">
    <location>
        <begin position="168"/>
        <end position="206"/>
    </location>
</feature>
<dbReference type="PANTHER" id="PTHR14534">
    <property type="entry name" value="VACUOLAR IMPORT AND DEGRADATION PROTEIN 24"/>
    <property type="match status" value="1"/>
</dbReference>
<dbReference type="GO" id="GO:0043161">
    <property type="term" value="P:proteasome-mediated ubiquitin-dependent protein catabolic process"/>
    <property type="evidence" value="ECO:0007669"/>
    <property type="project" value="TreeGrafter"/>
</dbReference>
<dbReference type="GO" id="GO:0005773">
    <property type="term" value="C:vacuole"/>
    <property type="evidence" value="ECO:0007669"/>
    <property type="project" value="GOC"/>
</dbReference>
<gene>
    <name evidence="3" type="ORF">CLUG_04199</name>
</gene>
<dbReference type="Proteomes" id="UP000007703">
    <property type="component" value="Unassembled WGS sequence"/>
</dbReference>
<feature type="region of interest" description="Disordered" evidence="2">
    <location>
        <begin position="1"/>
        <end position="20"/>
    </location>
</feature>
<feature type="compositionally biased region" description="Polar residues" evidence="2">
    <location>
        <begin position="182"/>
        <end position="193"/>
    </location>
</feature>
<dbReference type="InParanoid" id="C4Y7M1"/>
<proteinExistence type="inferred from homology"/>
<dbReference type="OrthoDB" id="62at2759"/>
<dbReference type="GO" id="GO:0007039">
    <property type="term" value="P:protein catabolic process in the vacuole"/>
    <property type="evidence" value="ECO:0007669"/>
    <property type="project" value="TreeGrafter"/>
</dbReference>
<dbReference type="VEuPathDB" id="FungiDB:CLUG_04199"/>
<dbReference type="Pfam" id="PF09783">
    <property type="entry name" value="Vac_ImportDeg"/>
    <property type="match status" value="1"/>
</dbReference>
<sequence length="328" mass="36519">MPVTQHQRELKPAAASKAAKATKPFKLVSSDFRVVVPPNMERHMPPVAPKETLPDFLTATPRFPVRISRQTRKYSAGDSARQFFVEQGGWQAPTPPPTLLSTYLRPRARFVGEQQSGSSRYDIKVEFKTVDLQCGIVTGFFEISGLTDDHPVITTCSGARSSTTRLRAPSSTRLPRRKATGGSFSRTTWSTGKSSRRRRTAPRRTSFCAGSRRIHAGSADPSHIYMRWKEEFLLPDSRVKVLKNASFEGFYYVVLNIGPGNGTRNASGYSADMDPGRSAACTSTRRTRSSSPCRFGMWRPAAAGWRLTLPEQRAAWMYDDTNMNGMGR</sequence>
<dbReference type="AlphaFoldDB" id="C4Y7M1"/>
<dbReference type="GO" id="GO:0034657">
    <property type="term" value="C:GID complex"/>
    <property type="evidence" value="ECO:0007669"/>
    <property type="project" value="TreeGrafter"/>
</dbReference>
<reference evidence="3 4" key="1">
    <citation type="journal article" date="2009" name="Nature">
        <title>Evolution of pathogenicity and sexual reproduction in eight Candida genomes.</title>
        <authorList>
            <person name="Butler G."/>
            <person name="Rasmussen M.D."/>
            <person name="Lin M.F."/>
            <person name="Santos M.A."/>
            <person name="Sakthikumar S."/>
            <person name="Munro C.A."/>
            <person name="Rheinbay E."/>
            <person name="Grabherr M."/>
            <person name="Forche A."/>
            <person name="Reedy J.L."/>
            <person name="Agrafioti I."/>
            <person name="Arnaud M.B."/>
            <person name="Bates S."/>
            <person name="Brown A.J."/>
            <person name="Brunke S."/>
            <person name="Costanzo M.C."/>
            <person name="Fitzpatrick D.A."/>
            <person name="de Groot P.W."/>
            <person name="Harris D."/>
            <person name="Hoyer L.L."/>
            <person name="Hube B."/>
            <person name="Klis F.M."/>
            <person name="Kodira C."/>
            <person name="Lennard N."/>
            <person name="Logue M.E."/>
            <person name="Martin R."/>
            <person name="Neiman A.M."/>
            <person name="Nikolaou E."/>
            <person name="Quail M.A."/>
            <person name="Quinn J."/>
            <person name="Santos M.C."/>
            <person name="Schmitzberger F.F."/>
            <person name="Sherlock G."/>
            <person name="Shah P."/>
            <person name="Silverstein K.A."/>
            <person name="Skrzypek M.S."/>
            <person name="Soll D."/>
            <person name="Staggs R."/>
            <person name="Stansfield I."/>
            <person name="Stumpf M.P."/>
            <person name="Sudbery P.E."/>
            <person name="Srikantha T."/>
            <person name="Zeng Q."/>
            <person name="Berman J."/>
            <person name="Berriman M."/>
            <person name="Heitman J."/>
            <person name="Gow N.A."/>
            <person name="Lorenz M.C."/>
            <person name="Birren B.W."/>
            <person name="Kellis M."/>
            <person name="Cuomo C.A."/>
        </authorList>
    </citation>
    <scope>NUCLEOTIDE SEQUENCE [LARGE SCALE GENOMIC DNA]</scope>
    <source>
        <strain evidence="3 4">ATCC 42720</strain>
    </source>
</reference>
<dbReference type="PANTHER" id="PTHR14534:SF3">
    <property type="entry name" value="GID COMPLEX SUBUNIT 4 HOMOLOG"/>
    <property type="match status" value="1"/>
</dbReference>
<accession>C4Y7M1</accession>
<feature type="compositionally biased region" description="Basic and acidic residues" evidence="2">
    <location>
        <begin position="1"/>
        <end position="11"/>
    </location>
</feature>
<evidence type="ECO:0000256" key="1">
    <source>
        <dbReference type="ARBA" id="ARBA00061469"/>
    </source>
</evidence>
<dbReference type="FunCoup" id="C4Y7M1">
    <property type="interactions" value="339"/>
</dbReference>
<dbReference type="KEGG" id="clu:CLUG_04199"/>
<name>C4Y7M1_CLAL4</name>
<dbReference type="GO" id="GO:0045721">
    <property type="term" value="P:negative regulation of gluconeogenesis"/>
    <property type="evidence" value="ECO:0007669"/>
    <property type="project" value="TreeGrafter"/>
</dbReference>
<dbReference type="GO" id="GO:0006623">
    <property type="term" value="P:protein targeting to vacuole"/>
    <property type="evidence" value="ECO:0007669"/>
    <property type="project" value="TreeGrafter"/>
</dbReference>
<dbReference type="InterPro" id="IPR018618">
    <property type="entry name" value="GID4/10-like"/>
</dbReference>
<evidence type="ECO:0000256" key="2">
    <source>
        <dbReference type="SAM" id="MobiDB-lite"/>
    </source>
</evidence>
<dbReference type="HOGENOM" id="CLU_847317_0_0_1"/>
<protein>
    <submittedName>
        <fullName evidence="3">Uncharacterized protein</fullName>
    </submittedName>
</protein>
<evidence type="ECO:0000313" key="3">
    <source>
        <dbReference type="EMBL" id="EEQ40071.1"/>
    </source>
</evidence>
<comment type="similarity">
    <text evidence="1">Belongs to the GID4/VID24 family.</text>
</comment>
<organism evidence="3 4">
    <name type="scientific">Clavispora lusitaniae (strain ATCC 42720)</name>
    <name type="common">Yeast</name>
    <name type="synonym">Candida lusitaniae</name>
    <dbReference type="NCBI Taxonomy" id="306902"/>
    <lineage>
        <taxon>Eukaryota</taxon>
        <taxon>Fungi</taxon>
        <taxon>Dikarya</taxon>
        <taxon>Ascomycota</taxon>
        <taxon>Saccharomycotina</taxon>
        <taxon>Pichiomycetes</taxon>
        <taxon>Metschnikowiaceae</taxon>
        <taxon>Clavispora</taxon>
    </lineage>
</organism>
<dbReference type="EMBL" id="CH408080">
    <property type="protein sequence ID" value="EEQ40071.1"/>
    <property type="molecule type" value="Genomic_DNA"/>
</dbReference>
<dbReference type="STRING" id="306902.C4Y7M1"/>
<evidence type="ECO:0000313" key="4">
    <source>
        <dbReference type="Proteomes" id="UP000007703"/>
    </source>
</evidence>